<dbReference type="Proteomes" id="UP000243778">
    <property type="component" value="Unassembled WGS sequence"/>
</dbReference>
<reference evidence="2" key="1">
    <citation type="submission" date="2016-10" db="EMBL/GenBank/DDBJ databases">
        <authorList>
            <person name="Varghese N."/>
            <person name="Submissions S."/>
        </authorList>
    </citation>
    <scope>NUCLEOTIDE SEQUENCE [LARGE SCALE GENOMIC DNA]</scope>
    <source>
        <strain evidence="2">NRRL B-59562</strain>
    </source>
</reference>
<gene>
    <name evidence="1" type="ORF">SAMN05216287_0182</name>
</gene>
<organism evidence="1 2">
    <name type="scientific">Pseudomonas kuykendallii</name>
    <dbReference type="NCBI Taxonomy" id="1007099"/>
    <lineage>
        <taxon>Bacteria</taxon>
        <taxon>Pseudomonadati</taxon>
        <taxon>Pseudomonadota</taxon>
        <taxon>Gammaproteobacteria</taxon>
        <taxon>Pseudomonadales</taxon>
        <taxon>Pseudomonadaceae</taxon>
        <taxon>Pseudomonas</taxon>
    </lineage>
</organism>
<dbReference type="EMBL" id="FNNU01000001">
    <property type="protein sequence ID" value="SDW12133.1"/>
    <property type="molecule type" value="Genomic_DNA"/>
</dbReference>
<protein>
    <submittedName>
        <fullName evidence="1">Uncharacterized protein</fullName>
    </submittedName>
</protein>
<dbReference type="AlphaFoldDB" id="A0A1H2QYA3"/>
<accession>A0A1H2QYA3</accession>
<dbReference type="STRING" id="1007099.SAMN05216287_0182"/>
<sequence length="29" mass="3098">MYLNELLRAVLAAYACGASGISPDTERLV</sequence>
<evidence type="ECO:0000313" key="1">
    <source>
        <dbReference type="EMBL" id="SDW12133.1"/>
    </source>
</evidence>
<evidence type="ECO:0000313" key="2">
    <source>
        <dbReference type="Proteomes" id="UP000243778"/>
    </source>
</evidence>
<proteinExistence type="predicted"/>
<name>A0A1H2QYA3_9PSED</name>
<keyword evidence="2" id="KW-1185">Reference proteome</keyword>